<comment type="caution">
    <text evidence="1">The sequence shown here is derived from an EMBL/GenBank/DDBJ whole genome shotgun (WGS) entry which is preliminary data.</text>
</comment>
<proteinExistence type="predicted"/>
<gene>
    <name evidence="1" type="ORF">OBE_17409</name>
</gene>
<feature type="non-terminal residue" evidence="1">
    <location>
        <position position="35"/>
    </location>
</feature>
<dbReference type="AlphaFoldDB" id="K1RM36"/>
<organism evidence="1">
    <name type="scientific">human gut metagenome</name>
    <dbReference type="NCBI Taxonomy" id="408170"/>
    <lineage>
        <taxon>unclassified sequences</taxon>
        <taxon>metagenomes</taxon>
        <taxon>organismal metagenomes</taxon>
    </lineage>
</organism>
<protein>
    <submittedName>
        <fullName evidence="1">Uncharacterized protein</fullName>
    </submittedName>
</protein>
<name>K1RM36_9ZZZZ</name>
<dbReference type="EMBL" id="AJWZ01011624">
    <property type="protein sequence ID" value="EKC44564.1"/>
    <property type="molecule type" value="Genomic_DNA"/>
</dbReference>
<sequence>MLRAFVQYTLNVDLNAPVIKDLVEKYKDIEQFNRS</sequence>
<reference evidence="1" key="1">
    <citation type="journal article" date="2013" name="Environ. Microbiol.">
        <title>Microbiota from the distal guts of lean and obese adolescents exhibit partial functional redundancy besides clear differences in community structure.</title>
        <authorList>
            <person name="Ferrer M."/>
            <person name="Ruiz A."/>
            <person name="Lanza F."/>
            <person name="Haange S.B."/>
            <person name="Oberbach A."/>
            <person name="Till H."/>
            <person name="Bargiela R."/>
            <person name="Campoy C."/>
            <person name="Segura M.T."/>
            <person name="Richter M."/>
            <person name="von Bergen M."/>
            <person name="Seifert J."/>
            <person name="Suarez A."/>
        </authorList>
    </citation>
    <scope>NUCLEOTIDE SEQUENCE</scope>
</reference>
<accession>K1RM36</accession>
<evidence type="ECO:0000313" key="1">
    <source>
        <dbReference type="EMBL" id="EKC44564.1"/>
    </source>
</evidence>